<evidence type="ECO:0008006" key="4">
    <source>
        <dbReference type="Google" id="ProtNLM"/>
    </source>
</evidence>
<dbReference type="RefSeq" id="WP_064547070.1">
    <property type="nucleotide sequence ID" value="NZ_LXEQ01000051.1"/>
</dbReference>
<evidence type="ECO:0000313" key="3">
    <source>
        <dbReference type="Proteomes" id="UP000078407"/>
    </source>
</evidence>
<reference evidence="2 3" key="1">
    <citation type="submission" date="2016-04" db="EMBL/GenBank/DDBJ databases">
        <title>ATOL: Assembling a taxonomically balanced genome-scale reconstruction of the evolutionary history of the Enterobacteriaceae.</title>
        <authorList>
            <person name="Plunkett G.III."/>
            <person name="Neeno-Eckwall E.C."/>
            <person name="Glasner J.D."/>
            <person name="Perna N.T."/>
        </authorList>
    </citation>
    <scope>NUCLEOTIDE SEQUENCE [LARGE SCALE GENOMIC DNA]</scope>
    <source>
        <strain evidence="2 3">ATCC 51602</strain>
    </source>
</reference>
<keyword evidence="1" id="KW-0472">Membrane</keyword>
<protein>
    <recommendedName>
        <fullName evidence="4">DUF2157 domain-containing protein</fullName>
    </recommendedName>
</protein>
<feature type="transmembrane region" description="Helical" evidence="1">
    <location>
        <begin position="313"/>
        <end position="330"/>
    </location>
</feature>
<sequence length="343" mass="38996">MKVTRKQQKIVLRTLDGWRQEGVIDEAEQQRLQQHLSPQLFDWQRLSRYAFWIALACAIIAIGSLVADEYLMALLFDFGYATRAIILALIASACYFWGFRRQKHTPEKRYSNEAIMFLGVLFTALTLSQVGMALDNGSGNVAPLFLLGCAIYAAIGYLSRSGLIWLFFLLSLGSYFGTSTGYASGWGAYWLGMNYPIRFVLFGGVLLAACYLLQKPLQQRNLFNTSKAMGLLYLFIALWILSIFGNYDFDIWQSVRQIELLHWSLLFALAALACIWISLKTDDGMLRGFGLTFLGINLYTRYFELFWDGTNKVIFFLLLAISLALVGRYAERIWRVGEAGKSH</sequence>
<keyword evidence="1" id="KW-0812">Transmembrane</keyword>
<dbReference type="Proteomes" id="UP000078407">
    <property type="component" value="Unassembled WGS sequence"/>
</dbReference>
<feature type="transmembrane region" description="Helical" evidence="1">
    <location>
        <begin position="260"/>
        <end position="279"/>
    </location>
</feature>
<feature type="transmembrane region" description="Helical" evidence="1">
    <location>
        <begin position="225"/>
        <end position="245"/>
    </location>
</feature>
<feature type="transmembrane region" description="Helical" evidence="1">
    <location>
        <begin position="140"/>
        <end position="158"/>
    </location>
</feature>
<evidence type="ECO:0000256" key="1">
    <source>
        <dbReference type="SAM" id="Phobius"/>
    </source>
</evidence>
<feature type="transmembrane region" description="Helical" evidence="1">
    <location>
        <begin position="286"/>
        <end position="307"/>
    </location>
</feature>
<proteinExistence type="predicted"/>
<feature type="transmembrane region" description="Helical" evidence="1">
    <location>
        <begin position="78"/>
        <end position="98"/>
    </location>
</feature>
<feature type="transmembrane region" description="Helical" evidence="1">
    <location>
        <begin position="165"/>
        <end position="189"/>
    </location>
</feature>
<feature type="transmembrane region" description="Helical" evidence="1">
    <location>
        <begin position="195"/>
        <end position="213"/>
    </location>
</feature>
<accession>A0ABX2W4W6</accession>
<comment type="caution">
    <text evidence="2">The sequence shown here is derived from an EMBL/GenBank/DDBJ whole genome shotgun (WGS) entry which is preliminary data.</text>
</comment>
<gene>
    <name evidence="2" type="ORF">M976_03430</name>
</gene>
<dbReference type="EMBL" id="LXEQ01000051">
    <property type="protein sequence ID" value="OAT25787.1"/>
    <property type="molecule type" value="Genomic_DNA"/>
</dbReference>
<feature type="transmembrane region" description="Helical" evidence="1">
    <location>
        <begin position="110"/>
        <end position="134"/>
    </location>
</feature>
<name>A0ABX2W4W6_9ENTR</name>
<feature type="transmembrane region" description="Helical" evidence="1">
    <location>
        <begin position="49"/>
        <end position="66"/>
    </location>
</feature>
<organism evidence="2 3">
    <name type="scientific">Buttiauxella ferragutiae ATCC 51602</name>
    <dbReference type="NCBI Taxonomy" id="1354252"/>
    <lineage>
        <taxon>Bacteria</taxon>
        <taxon>Pseudomonadati</taxon>
        <taxon>Pseudomonadota</taxon>
        <taxon>Gammaproteobacteria</taxon>
        <taxon>Enterobacterales</taxon>
        <taxon>Enterobacteriaceae</taxon>
        <taxon>Buttiauxella</taxon>
    </lineage>
</organism>
<keyword evidence="1" id="KW-1133">Transmembrane helix</keyword>
<keyword evidence="3" id="KW-1185">Reference proteome</keyword>
<evidence type="ECO:0000313" key="2">
    <source>
        <dbReference type="EMBL" id="OAT25787.1"/>
    </source>
</evidence>